<feature type="domain" description="Pectinesterase inhibitor" evidence="14">
    <location>
        <begin position="40"/>
        <end position="192"/>
    </location>
</feature>
<keyword evidence="8 12" id="KW-0063">Aspartyl esterase</keyword>
<dbReference type="OrthoDB" id="2019149at2759"/>
<dbReference type="InterPro" id="IPR035513">
    <property type="entry name" value="Invertase/methylesterase_inhib"/>
</dbReference>
<dbReference type="GO" id="GO:0045490">
    <property type="term" value="P:pectin catabolic process"/>
    <property type="evidence" value="ECO:0007669"/>
    <property type="project" value="UniProtKB-UniRule"/>
</dbReference>
<comment type="similarity">
    <text evidence="3">In the N-terminal section; belongs to the PMEI family.</text>
</comment>
<proteinExistence type="inferred from homology"/>
<dbReference type="GO" id="GO:0042545">
    <property type="term" value="P:cell wall modification"/>
    <property type="evidence" value="ECO:0007669"/>
    <property type="project" value="UniProtKB-UniRule"/>
</dbReference>
<dbReference type="AlphaFoldDB" id="A0A2G2V6F4"/>
<evidence type="ECO:0000256" key="10">
    <source>
        <dbReference type="ARBA" id="ARBA00047928"/>
    </source>
</evidence>
<keyword evidence="16" id="KW-1185">Reference proteome</keyword>
<dbReference type="SMART" id="SM00856">
    <property type="entry name" value="PMEI"/>
    <property type="match status" value="1"/>
</dbReference>
<dbReference type="UniPathway" id="UPA00545">
    <property type="reaction ID" value="UER00823"/>
</dbReference>
<dbReference type="PROSITE" id="PS00503">
    <property type="entry name" value="PECTINESTERASE_2"/>
    <property type="match status" value="1"/>
</dbReference>
<feature type="chain" id="PRO_5013426472" description="Pectinesterase" evidence="12">
    <location>
        <begin position="22"/>
        <end position="578"/>
    </location>
</feature>
<organism evidence="15 16">
    <name type="scientific">Capsicum baccatum</name>
    <name type="common">Peruvian pepper</name>
    <dbReference type="NCBI Taxonomy" id="33114"/>
    <lineage>
        <taxon>Eukaryota</taxon>
        <taxon>Viridiplantae</taxon>
        <taxon>Streptophyta</taxon>
        <taxon>Embryophyta</taxon>
        <taxon>Tracheophyta</taxon>
        <taxon>Spermatophyta</taxon>
        <taxon>Magnoliopsida</taxon>
        <taxon>eudicotyledons</taxon>
        <taxon>Gunneridae</taxon>
        <taxon>Pentapetalae</taxon>
        <taxon>asterids</taxon>
        <taxon>lamiids</taxon>
        <taxon>Solanales</taxon>
        <taxon>Solanaceae</taxon>
        <taxon>Solanoideae</taxon>
        <taxon>Capsiceae</taxon>
        <taxon>Capsicum</taxon>
    </lineage>
</organism>
<dbReference type="SUPFAM" id="SSF51126">
    <property type="entry name" value="Pectin lyase-like"/>
    <property type="match status" value="1"/>
</dbReference>
<evidence type="ECO:0000256" key="11">
    <source>
        <dbReference type="PROSITE-ProRule" id="PRU10040"/>
    </source>
</evidence>
<dbReference type="STRING" id="33114.A0A2G2V6F4"/>
<evidence type="ECO:0000259" key="14">
    <source>
        <dbReference type="SMART" id="SM00856"/>
    </source>
</evidence>
<accession>A0A2G2V6F4</accession>
<dbReference type="EMBL" id="MLFT02000210">
    <property type="protein sequence ID" value="PHT28537.1"/>
    <property type="molecule type" value="Genomic_DNA"/>
</dbReference>
<sequence length="578" mass="63441">MVGKIVVSLVSLILLVGVTVGVVMVVHKNGDSKDDKSTKVQMKKVHEFCQATQFKDACSKSLEGVAKNDSATPQDYISAAFQNTLDELKKGLAETGKTSVDKDKDPYNHMAMDDCKQLLQFAIEDLQDSLSVVGESDTQSLHQYTYDLLNWLSKVYAYQSLCVDAINNPEYKSAIQNDLMNATQLTSNALHIIAKMSQVLKSFNIQIPEGLLGNSNNSPHRRLLDFTKVDQEGYPTWFPAADRKLLEKSKGGKGKGKVGKGGNAGPPLPPVGSGPLTPHAVVAKDGSGKFKTVVDAVKAYPPNHQGRYIIYIKAGVYNEQVLVEKNQPNVFMYGDGAGKTIITCVNSDGFIAKGITFRNTAGPEGHQAVALRIAGDRGAVFDCSIEGYQDTLYYQTGTQFYSKCVISGTLDFIFGMGTAVIQNSEIIVRKPLDGQKNTITADGKEQDVGINGVVLQNCKIVAEQALFADRFKIETYFMRPWKQFSTNIFMETEIGDFIKPEGFLKWPEKEFEKTCFVYEYANRGPGANTNQRSKIFKNYKVLSPQEATKYSVGTFLGNAAGEWLRGANAPFYLGLGGK</sequence>
<dbReference type="GO" id="GO:0004857">
    <property type="term" value="F:enzyme inhibitor activity"/>
    <property type="evidence" value="ECO:0007669"/>
    <property type="project" value="InterPro"/>
</dbReference>
<gene>
    <name evidence="15" type="ORF">CQW23_31859</name>
</gene>
<keyword evidence="6" id="KW-0964">Secreted</keyword>
<name>A0A2G2V6F4_CAPBA</name>
<comment type="pathway">
    <text evidence="2 12">Glycan metabolism; pectin degradation; 2-dehydro-3-deoxy-D-gluconate from pectin: step 1/5.</text>
</comment>
<dbReference type="GO" id="GO:0005576">
    <property type="term" value="C:extracellular region"/>
    <property type="evidence" value="ECO:0007669"/>
    <property type="project" value="UniProtKB-SubCell"/>
</dbReference>
<reference evidence="16" key="2">
    <citation type="journal article" date="2017" name="J. Anim. Genet.">
        <title>Multiple reference genome sequences of hot pepper reveal the massive evolution of plant disease resistance genes by retroduplication.</title>
        <authorList>
            <person name="Kim S."/>
            <person name="Park J."/>
            <person name="Yeom S.-I."/>
            <person name="Kim Y.-M."/>
            <person name="Seo E."/>
            <person name="Kim K.-T."/>
            <person name="Kim M.-S."/>
            <person name="Lee J.M."/>
            <person name="Cheong K."/>
            <person name="Shin H.-S."/>
            <person name="Kim S.-B."/>
            <person name="Han K."/>
            <person name="Lee J."/>
            <person name="Park M."/>
            <person name="Lee H.-A."/>
            <person name="Lee H.-Y."/>
            <person name="Lee Y."/>
            <person name="Oh S."/>
            <person name="Lee J.H."/>
            <person name="Choi E."/>
            <person name="Choi E."/>
            <person name="Lee S.E."/>
            <person name="Jeon J."/>
            <person name="Kim H."/>
            <person name="Choi G."/>
            <person name="Song H."/>
            <person name="Lee J."/>
            <person name="Lee S.-C."/>
            <person name="Kwon J.-K."/>
            <person name="Lee H.-Y."/>
            <person name="Koo N."/>
            <person name="Hong Y."/>
            <person name="Kim R.W."/>
            <person name="Kang W.-H."/>
            <person name="Huh J.H."/>
            <person name="Kang B.-C."/>
            <person name="Yang T.-J."/>
            <person name="Lee Y.-H."/>
            <person name="Bennetzen J.L."/>
            <person name="Choi D."/>
        </authorList>
    </citation>
    <scope>NUCLEOTIDE SEQUENCE [LARGE SCALE GENOMIC DNA]</scope>
    <source>
        <strain evidence="16">cv. PBC81</strain>
    </source>
</reference>
<dbReference type="FunFam" id="1.20.140.40:FF:000001">
    <property type="entry name" value="Pectinesterase"/>
    <property type="match status" value="1"/>
</dbReference>
<dbReference type="InterPro" id="IPR000070">
    <property type="entry name" value="Pectinesterase_cat"/>
</dbReference>
<dbReference type="GO" id="GO:0030599">
    <property type="term" value="F:pectinesterase activity"/>
    <property type="evidence" value="ECO:0007669"/>
    <property type="project" value="UniProtKB-UniRule"/>
</dbReference>
<comment type="catalytic activity">
    <reaction evidence="10 12">
        <text>[(1-&gt;4)-alpha-D-galacturonosyl methyl ester](n) + n H2O = [(1-&gt;4)-alpha-D-galacturonosyl](n) + n methanol + n H(+)</text>
        <dbReference type="Rhea" id="RHEA:22380"/>
        <dbReference type="Rhea" id="RHEA-COMP:14570"/>
        <dbReference type="Rhea" id="RHEA-COMP:14573"/>
        <dbReference type="ChEBI" id="CHEBI:15377"/>
        <dbReference type="ChEBI" id="CHEBI:15378"/>
        <dbReference type="ChEBI" id="CHEBI:17790"/>
        <dbReference type="ChEBI" id="CHEBI:140522"/>
        <dbReference type="ChEBI" id="CHEBI:140523"/>
        <dbReference type="EC" id="3.1.1.11"/>
    </reaction>
</comment>
<keyword evidence="9" id="KW-0961">Cell wall biogenesis/degradation</keyword>
<dbReference type="Pfam" id="PF01095">
    <property type="entry name" value="Pectinesterase"/>
    <property type="match status" value="1"/>
</dbReference>
<dbReference type="InterPro" id="IPR012334">
    <property type="entry name" value="Pectin_lyas_fold"/>
</dbReference>
<evidence type="ECO:0000256" key="8">
    <source>
        <dbReference type="ARBA" id="ARBA00023085"/>
    </source>
</evidence>
<dbReference type="EC" id="3.1.1.11" evidence="5 12"/>
<dbReference type="Gene3D" id="2.160.20.10">
    <property type="entry name" value="Single-stranded right-handed beta-helix, Pectin lyase-like"/>
    <property type="match status" value="1"/>
</dbReference>
<evidence type="ECO:0000256" key="9">
    <source>
        <dbReference type="ARBA" id="ARBA00023316"/>
    </source>
</evidence>
<keyword evidence="7 12" id="KW-0378">Hydrolase</keyword>
<dbReference type="InterPro" id="IPR006501">
    <property type="entry name" value="Pectinesterase_inhib_dom"/>
</dbReference>
<evidence type="ECO:0000256" key="12">
    <source>
        <dbReference type="RuleBase" id="RU000589"/>
    </source>
</evidence>
<evidence type="ECO:0000256" key="3">
    <source>
        <dbReference type="ARBA" id="ARBA00006027"/>
    </source>
</evidence>
<feature type="active site" evidence="11">
    <location>
        <position position="411"/>
    </location>
</feature>
<dbReference type="PANTHER" id="PTHR31707">
    <property type="entry name" value="PECTINESTERASE"/>
    <property type="match status" value="1"/>
</dbReference>
<evidence type="ECO:0000256" key="6">
    <source>
        <dbReference type="ARBA" id="ARBA00022525"/>
    </source>
</evidence>
<dbReference type="Gene3D" id="1.20.140.40">
    <property type="entry name" value="Invertase/pectin methylesterase inhibitor family protein"/>
    <property type="match status" value="1"/>
</dbReference>
<evidence type="ECO:0000256" key="1">
    <source>
        <dbReference type="ARBA" id="ARBA00004613"/>
    </source>
</evidence>
<dbReference type="Pfam" id="PF04043">
    <property type="entry name" value="PMEI"/>
    <property type="match status" value="1"/>
</dbReference>
<comment type="subcellular location">
    <subcellularLocation>
        <location evidence="1">Secreted</location>
    </subcellularLocation>
</comment>
<evidence type="ECO:0000313" key="16">
    <source>
        <dbReference type="Proteomes" id="UP000224567"/>
    </source>
</evidence>
<dbReference type="SUPFAM" id="SSF101148">
    <property type="entry name" value="Plant invertase/pectin methylesterase inhibitor"/>
    <property type="match status" value="1"/>
</dbReference>
<feature type="signal peptide" evidence="12">
    <location>
        <begin position="1"/>
        <end position="21"/>
    </location>
</feature>
<evidence type="ECO:0000256" key="13">
    <source>
        <dbReference type="SAM" id="MobiDB-lite"/>
    </source>
</evidence>
<feature type="region of interest" description="Disordered" evidence="13">
    <location>
        <begin position="248"/>
        <end position="274"/>
    </location>
</feature>
<evidence type="ECO:0000313" key="15">
    <source>
        <dbReference type="EMBL" id="PHT28537.1"/>
    </source>
</evidence>
<keyword evidence="12" id="KW-0732">Signal</keyword>
<dbReference type="CDD" id="cd15798">
    <property type="entry name" value="PMEI-like_3"/>
    <property type="match status" value="1"/>
</dbReference>
<dbReference type="InterPro" id="IPR033131">
    <property type="entry name" value="Pectinesterase_Asp_AS"/>
</dbReference>
<dbReference type="Proteomes" id="UP000224567">
    <property type="component" value="Unassembled WGS sequence"/>
</dbReference>
<comment type="similarity">
    <text evidence="4">In the C-terminal section; belongs to the pectinesterase family.</text>
</comment>
<evidence type="ECO:0000256" key="2">
    <source>
        <dbReference type="ARBA" id="ARBA00005184"/>
    </source>
</evidence>
<evidence type="ECO:0000256" key="7">
    <source>
        <dbReference type="ARBA" id="ARBA00022801"/>
    </source>
</evidence>
<protein>
    <recommendedName>
        <fullName evidence="5 12">Pectinesterase</fullName>
        <ecNumber evidence="5 12">3.1.1.11</ecNumber>
    </recommendedName>
</protein>
<dbReference type="InterPro" id="IPR011050">
    <property type="entry name" value="Pectin_lyase_fold/virulence"/>
</dbReference>
<reference evidence="15 16" key="1">
    <citation type="journal article" date="2017" name="Genome Biol.">
        <title>New reference genome sequences of hot pepper reveal the massive evolution of plant disease-resistance genes by retroduplication.</title>
        <authorList>
            <person name="Kim S."/>
            <person name="Park J."/>
            <person name="Yeom S.I."/>
            <person name="Kim Y.M."/>
            <person name="Seo E."/>
            <person name="Kim K.T."/>
            <person name="Kim M.S."/>
            <person name="Lee J.M."/>
            <person name="Cheong K."/>
            <person name="Shin H.S."/>
            <person name="Kim S.B."/>
            <person name="Han K."/>
            <person name="Lee J."/>
            <person name="Park M."/>
            <person name="Lee H.A."/>
            <person name="Lee H.Y."/>
            <person name="Lee Y."/>
            <person name="Oh S."/>
            <person name="Lee J.H."/>
            <person name="Choi E."/>
            <person name="Choi E."/>
            <person name="Lee S.E."/>
            <person name="Jeon J."/>
            <person name="Kim H."/>
            <person name="Choi G."/>
            <person name="Song H."/>
            <person name="Lee J."/>
            <person name="Lee S.C."/>
            <person name="Kwon J.K."/>
            <person name="Lee H.Y."/>
            <person name="Koo N."/>
            <person name="Hong Y."/>
            <person name="Kim R.W."/>
            <person name="Kang W.H."/>
            <person name="Huh J.H."/>
            <person name="Kang B.C."/>
            <person name="Yang T.J."/>
            <person name="Lee Y.H."/>
            <person name="Bennetzen J.L."/>
            <person name="Choi D."/>
        </authorList>
    </citation>
    <scope>NUCLEOTIDE SEQUENCE [LARGE SCALE GENOMIC DNA]</scope>
    <source>
        <strain evidence="16">cv. PBC81</strain>
    </source>
</reference>
<dbReference type="NCBIfam" id="TIGR01614">
    <property type="entry name" value="PME_inhib"/>
    <property type="match status" value="1"/>
</dbReference>
<comment type="caution">
    <text evidence="15">The sequence shown here is derived from an EMBL/GenBank/DDBJ whole genome shotgun (WGS) entry which is preliminary data.</text>
</comment>
<evidence type="ECO:0000256" key="5">
    <source>
        <dbReference type="ARBA" id="ARBA00013229"/>
    </source>
</evidence>
<evidence type="ECO:0000256" key="4">
    <source>
        <dbReference type="ARBA" id="ARBA00007786"/>
    </source>
</evidence>